<dbReference type="PRINTS" id="PR01021">
    <property type="entry name" value="OMPADOMAIN"/>
</dbReference>
<dbReference type="EMBL" id="JAKZGS010000034">
    <property type="protein sequence ID" value="MCH7400198.1"/>
    <property type="molecule type" value="Genomic_DNA"/>
</dbReference>
<comment type="caution">
    <text evidence="7">The sequence shown here is derived from an EMBL/GenBank/DDBJ whole genome shotgun (WGS) entry which is preliminary data.</text>
</comment>
<name>A0ABS9UUN5_9BACT</name>
<evidence type="ECO:0000256" key="2">
    <source>
        <dbReference type="ARBA" id="ARBA00023136"/>
    </source>
</evidence>
<dbReference type="PROSITE" id="PS51123">
    <property type="entry name" value="OMPA_2"/>
    <property type="match status" value="2"/>
</dbReference>
<evidence type="ECO:0000256" key="4">
    <source>
        <dbReference type="PROSITE-ProRule" id="PRU00473"/>
    </source>
</evidence>
<feature type="chain" id="PRO_5046899681" evidence="5">
    <location>
        <begin position="24"/>
        <end position="783"/>
    </location>
</feature>
<evidence type="ECO:0000256" key="1">
    <source>
        <dbReference type="ARBA" id="ARBA00004442"/>
    </source>
</evidence>
<dbReference type="PANTHER" id="PTHR30329:SF21">
    <property type="entry name" value="LIPOPROTEIN YIAD-RELATED"/>
    <property type="match status" value="1"/>
</dbReference>
<keyword evidence="5" id="KW-0732">Signal</keyword>
<sequence length="783" mass="89694">MKNIFTIAILFMLTSLSSVTVYAQNPLLRYADKQFGLANYPEAAEAYEQAFDRKEKYQTAKKVAQSYSIMRDYQKSNVWWSKVISFEEATRVDYQEFIVSSYQMSDGNLDLDSLLKDSAFSKIDFPEIQEEKLNDLYKNRTNLKLVPVEGVNSEGSDYGLSLDEGGNVYFSTDRGDVIPTEKAPIRLDLNNIYSEEKYDFNDRQFFRIIRKDSTGALTKLELDDLEVMHFSDPSFMYEKGLVFYTATRNITKAGKKRSIEVGTEIFYSKINENGILSSSKSLSFNDAISYSVMHPFVDEANKKIYFSSDMPGGYGGVDLYFVNYDDDLNFSEPVNLGSTINTSKNESHPYTIGDKLYFSSNGHFGLGGLDVFVVDFSQSNPQKVDNLGAPINSTRDDFAYSQGPNGKRFISSDRVGGAGMDDVYSIEYSSKTLLARVMDCDEVMIKEQFDVELRGSNQDNDITSERRNDGAVIASLSPDSNFELKISKKGYFSIFDNTLSTVNLEEDTLRKDYRLAKIPYQMPVYVDIVYYDLDSSAIRQDAATTLDKLGSLMQKYPFLDLLVGSHTDARASDDYNQELSQRRAKAVLEFLSKYNIEENRVRADWYGEDRLTNDCGDGVPCPETDHQLNRRSELILEAFPDPNKDYELPAEFLDKDICDEFGIFEELQKQLNEIPIVYFDFDKSTIRPVHKMELERTALMMNRIQNLSLYIAGHTDQRGSDEYNKPLSERRSKVVMDYLINRGVEESRMHFEWFGKTQPIHDCGVCNESQHQQNRRTELKLKR</sequence>
<evidence type="ECO:0000256" key="5">
    <source>
        <dbReference type="SAM" id="SignalP"/>
    </source>
</evidence>
<comment type="subcellular location">
    <subcellularLocation>
        <location evidence="1">Cell outer membrane</location>
    </subcellularLocation>
</comment>
<protein>
    <submittedName>
        <fullName evidence="7">OmpA family protein</fullName>
    </submittedName>
</protein>
<organism evidence="7 8">
    <name type="scientific">Belliella calami</name>
    <dbReference type="NCBI Taxonomy" id="2923436"/>
    <lineage>
        <taxon>Bacteria</taxon>
        <taxon>Pseudomonadati</taxon>
        <taxon>Bacteroidota</taxon>
        <taxon>Cytophagia</taxon>
        <taxon>Cytophagales</taxon>
        <taxon>Cyclobacteriaceae</taxon>
        <taxon>Belliella</taxon>
    </lineage>
</organism>
<keyword evidence="8" id="KW-1185">Reference proteome</keyword>
<evidence type="ECO:0000256" key="3">
    <source>
        <dbReference type="ARBA" id="ARBA00023237"/>
    </source>
</evidence>
<feature type="signal peptide" evidence="5">
    <location>
        <begin position="1"/>
        <end position="23"/>
    </location>
</feature>
<dbReference type="CDD" id="cd07185">
    <property type="entry name" value="OmpA_C-like"/>
    <property type="match status" value="2"/>
</dbReference>
<keyword evidence="3" id="KW-0998">Cell outer membrane</keyword>
<evidence type="ECO:0000259" key="6">
    <source>
        <dbReference type="PROSITE" id="PS51123"/>
    </source>
</evidence>
<dbReference type="InterPro" id="IPR036737">
    <property type="entry name" value="OmpA-like_sf"/>
</dbReference>
<dbReference type="SUPFAM" id="SSF103088">
    <property type="entry name" value="OmpA-like"/>
    <property type="match status" value="2"/>
</dbReference>
<keyword evidence="2 4" id="KW-0472">Membrane</keyword>
<gene>
    <name evidence="7" type="ORF">MM236_19550</name>
</gene>
<accession>A0ABS9UUN5</accession>
<dbReference type="InterPro" id="IPR006665">
    <property type="entry name" value="OmpA-like"/>
</dbReference>
<dbReference type="Proteomes" id="UP001165488">
    <property type="component" value="Unassembled WGS sequence"/>
</dbReference>
<reference evidence="7" key="1">
    <citation type="submission" date="2022-03" db="EMBL/GenBank/DDBJ databases">
        <title>De novo assembled genomes of Belliella spp. (Cyclobacteriaceae) strains.</title>
        <authorList>
            <person name="Szabo A."/>
            <person name="Korponai K."/>
            <person name="Felfoldi T."/>
        </authorList>
    </citation>
    <scope>NUCLEOTIDE SEQUENCE</scope>
    <source>
        <strain evidence="7">DSM 107340</strain>
    </source>
</reference>
<evidence type="ECO:0000313" key="8">
    <source>
        <dbReference type="Proteomes" id="UP001165488"/>
    </source>
</evidence>
<dbReference type="InterPro" id="IPR006664">
    <property type="entry name" value="OMP_bac"/>
</dbReference>
<dbReference type="RefSeq" id="WP_241276688.1">
    <property type="nucleotide sequence ID" value="NZ_JAKZGS010000034.1"/>
</dbReference>
<feature type="domain" description="OmpA-like" evidence="6">
    <location>
        <begin position="518"/>
        <end position="640"/>
    </location>
</feature>
<dbReference type="PANTHER" id="PTHR30329">
    <property type="entry name" value="STATOR ELEMENT OF FLAGELLAR MOTOR COMPLEX"/>
    <property type="match status" value="1"/>
</dbReference>
<dbReference type="InterPro" id="IPR050330">
    <property type="entry name" value="Bact_OuterMem_StrucFunc"/>
</dbReference>
<feature type="domain" description="OmpA-like" evidence="6">
    <location>
        <begin position="666"/>
        <end position="783"/>
    </location>
</feature>
<dbReference type="Gene3D" id="3.30.1330.60">
    <property type="entry name" value="OmpA-like domain"/>
    <property type="match status" value="2"/>
</dbReference>
<evidence type="ECO:0000313" key="7">
    <source>
        <dbReference type="EMBL" id="MCH7400198.1"/>
    </source>
</evidence>
<proteinExistence type="predicted"/>
<dbReference type="Pfam" id="PF00691">
    <property type="entry name" value="OmpA"/>
    <property type="match status" value="2"/>
</dbReference>
<dbReference type="SUPFAM" id="SSF82171">
    <property type="entry name" value="DPP6 N-terminal domain-like"/>
    <property type="match status" value="1"/>
</dbReference>